<dbReference type="GO" id="GO:0016787">
    <property type="term" value="F:hydrolase activity"/>
    <property type="evidence" value="ECO:0007669"/>
    <property type="project" value="UniProtKB-ARBA"/>
</dbReference>
<comment type="caution">
    <text evidence="1">The sequence shown here is derived from an EMBL/GenBank/DDBJ whole genome shotgun (WGS) entry which is preliminary data.</text>
</comment>
<organism evidence="1 2">
    <name type="scientific">Mesorhizobium atlanticum</name>
    <dbReference type="NCBI Taxonomy" id="2233532"/>
    <lineage>
        <taxon>Bacteria</taxon>
        <taxon>Pseudomonadati</taxon>
        <taxon>Pseudomonadota</taxon>
        <taxon>Alphaproteobacteria</taxon>
        <taxon>Hyphomicrobiales</taxon>
        <taxon>Phyllobacteriaceae</taxon>
        <taxon>Mesorhizobium</taxon>
    </lineage>
</organism>
<dbReference type="InterPro" id="IPR002591">
    <property type="entry name" value="Phosphodiest/P_Trfase"/>
</dbReference>
<dbReference type="Proteomes" id="UP000251956">
    <property type="component" value="Unassembled WGS sequence"/>
</dbReference>
<sequence length="509" mass="54558">MSRFMPTHVLIVLFDGLRPDLISPWLTPNLERLKRRGATLSRHRTVYPSETRIALTSLVTGTTPDRHGIVGNKYLDRLSGMPRYVDTSDDRLIEELDTASGGHFLGVPCLGEILAANSRTYSVLASNSAGATRMLNHKARTLGQLTLSGHFPRVATSYEMLQRVEALLGPTPAPAPQGTADLAAQAFLTSAFLEVIWPQIRPDVAILSFGEPDISSHYSGTGAPQTLEAIRFIDSQFGRVFDWWEAEGVSQNVHLIAASDHGHVTVHARADLLETLEATGLRCGQAPARGIDATVMPGQVGAIYLAEPSEPIIRRAVAAMTERPWCGPVFTTGRSESEGVAPGSFARHLVFADHARSADILFSFRADDGLDRFGLLGRSWSADSPIGFGVHGGLHAKEMASVAILAGPRIKSGVVSHVPSGVCDFAPTVLDLLGISRPSTMTGRVLAEVFIQNPGDGPPTIKTVYETGTGEYLQRLQRVRVGGAVYLESADIRDALSASIASLSATPTT</sequence>
<dbReference type="InterPro" id="IPR017850">
    <property type="entry name" value="Alkaline_phosphatase_core_sf"/>
</dbReference>
<dbReference type="PANTHER" id="PTHR10151:SF120">
    <property type="entry name" value="BIS(5'-ADENOSYL)-TRIPHOSPHATASE"/>
    <property type="match status" value="1"/>
</dbReference>
<gene>
    <name evidence="1" type="ORF">DPM35_26260</name>
</gene>
<reference evidence="2" key="1">
    <citation type="submission" date="2018-06" db="EMBL/GenBank/DDBJ databases">
        <authorList>
            <person name="Helene L.C."/>
            <person name="Dall'Agnol R."/>
            <person name="Delamuta J.R."/>
            <person name="Hungria M."/>
        </authorList>
    </citation>
    <scope>NUCLEOTIDE SEQUENCE [LARGE SCALE GENOMIC DNA]</scope>
    <source>
        <strain evidence="2">CNPSo 3140</strain>
    </source>
</reference>
<dbReference type="Gene3D" id="3.40.720.10">
    <property type="entry name" value="Alkaline Phosphatase, subunit A"/>
    <property type="match status" value="2"/>
</dbReference>
<keyword evidence="2" id="KW-1185">Reference proteome</keyword>
<accession>A0A330GJG6</accession>
<dbReference type="SUPFAM" id="SSF53649">
    <property type="entry name" value="Alkaline phosphatase-like"/>
    <property type="match status" value="1"/>
</dbReference>
<proteinExistence type="predicted"/>
<dbReference type="RefSeq" id="WP_112130111.1">
    <property type="nucleotide sequence ID" value="NZ_QMBQ01000009.1"/>
</dbReference>
<dbReference type="PANTHER" id="PTHR10151">
    <property type="entry name" value="ECTONUCLEOTIDE PYROPHOSPHATASE/PHOSPHODIESTERASE"/>
    <property type="match status" value="1"/>
</dbReference>
<protein>
    <submittedName>
        <fullName evidence="1">Alkaline phosphatase family protein</fullName>
    </submittedName>
</protein>
<reference evidence="1 2" key="2">
    <citation type="submission" date="2018-07" db="EMBL/GenBank/DDBJ databases">
        <title>Diversity of Mesorhizobium strains in Brazil.</title>
        <authorList>
            <person name="Helene L.C.F."/>
            <person name="Dall'Agnol R."/>
            <person name="Delamuta J.R.M."/>
            <person name="Hungria M."/>
        </authorList>
    </citation>
    <scope>NUCLEOTIDE SEQUENCE [LARGE SCALE GENOMIC DNA]</scope>
    <source>
        <strain evidence="1 2">CNPSo 3140</strain>
    </source>
</reference>
<evidence type="ECO:0000313" key="2">
    <source>
        <dbReference type="Proteomes" id="UP000251956"/>
    </source>
</evidence>
<dbReference type="Pfam" id="PF01663">
    <property type="entry name" value="Phosphodiest"/>
    <property type="match status" value="1"/>
</dbReference>
<dbReference type="EMBL" id="QMBQ01000009">
    <property type="protein sequence ID" value="RAZ72905.1"/>
    <property type="molecule type" value="Genomic_DNA"/>
</dbReference>
<dbReference type="AlphaFoldDB" id="A0A330GJG6"/>
<dbReference type="OrthoDB" id="9779418at2"/>
<evidence type="ECO:0000313" key="1">
    <source>
        <dbReference type="EMBL" id="RAZ72905.1"/>
    </source>
</evidence>
<name>A0A330GJG6_9HYPH</name>